<dbReference type="InterPro" id="IPR051415">
    <property type="entry name" value="LAAT-1"/>
</dbReference>
<dbReference type="PANTHER" id="PTHR16201:SF37">
    <property type="entry name" value="PQ-LOOP REPEAT-CONTAINING PROTEIN"/>
    <property type="match status" value="1"/>
</dbReference>
<dbReference type="AlphaFoldDB" id="A0A2T3AYL1"/>
<feature type="compositionally biased region" description="Polar residues" evidence="5">
    <location>
        <begin position="241"/>
        <end position="253"/>
    </location>
</feature>
<comment type="subcellular location">
    <subcellularLocation>
        <location evidence="1">Membrane</location>
        <topology evidence="1">Multi-pass membrane protein</topology>
    </subcellularLocation>
</comment>
<feature type="transmembrane region" description="Helical" evidence="6">
    <location>
        <begin position="43"/>
        <end position="61"/>
    </location>
</feature>
<sequence length="263" mass="28751">MALPDVPAATNVLGTLGAICWSVQLIPQIILNHKRHSTAGLQRSMMLLWACAGVPLGAYNISRQFNIALRVQPQILSVLSLVTWMQCFYYKDVGAAQATHRSLHWPTTLIGILSTVLLSAGVLRHYWDIYTHRTVRGISFLFVGIDAAGDVFSLLSLFFQPKLDILGLVIYSTEFILWCGVFACGGYFNFLPWARMRIRARRAGRKKSQEVADAVANADADADADGEGAVSHQVQIHDDGTSTSVFRTPSSVASERRGAGGTV</sequence>
<dbReference type="RefSeq" id="XP_024719742.1">
    <property type="nucleotide sequence ID" value="XM_024860937.1"/>
</dbReference>
<keyword evidence="2 6" id="KW-0812">Transmembrane</keyword>
<evidence type="ECO:0000256" key="2">
    <source>
        <dbReference type="ARBA" id="ARBA00022692"/>
    </source>
</evidence>
<feature type="region of interest" description="Disordered" evidence="5">
    <location>
        <begin position="240"/>
        <end position="263"/>
    </location>
</feature>
<feature type="transmembrane region" description="Helical" evidence="6">
    <location>
        <begin position="138"/>
        <end position="159"/>
    </location>
</feature>
<dbReference type="GeneID" id="36569018"/>
<dbReference type="InterPro" id="IPR006603">
    <property type="entry name" value="PQ-loop_rpt"/>
</dbReference>
<name>A0A2T3AYL1_AMORE</name>
<evidence type="ECO:0008006" key="9">
    <source>
        <dbReference type="Google" id="ProtNLM"/>
    </source>
</evidence>
<gene>
    <name evidence="7" type="ORF">M430DRAFT_104584</name>
</gene>
<dbReference type="Pfam" id="PF04193">
    <property type="entry name" value="PQ-loop"/>
    <property type="match status" value="2"/>
</dbReference>
<feature type="transmembrane region" description="Helical" evidence="6">
    <location>
        <begin position="165"/>
        <end position="191"/>
    </location>
</feature>
<reference evidence="7 8" key="1">
    <citation type="journal article" date="2018" name="New Phytol.">
        <title>Comparative genomics and transcriptomics depict ericoid mycorrhizal fungi as versatile saprotrophs and plant mutualists.</title>
        <authorList>
            <person name="Martino E."/>
            <person name="Morin E."/>
            <person name="Grelet G.A."/>
            <person name="Kuo A."/>
            <person name="Kohler A."/>
            <person name="Daghino S."/>
            <person name="Barry K.W."/>
            <person name="Cichocki N."/>
            <person name="Clum A."/>
            <person name="Dockter R.B."/>
            <person name="Hainaut M."/>
            <person name="Kuo R.C."/>
            <person name="LaButti K."/>
            <person name="Lindahl B.D."/>
            <person name="Lindquist E.A."/>
            <person name="Lipzen A."/>
            <person name="Khouja H.R."/>
            <person name="Magnuson J."/>
            <person name="Murat C."/>
            <person name="Ohm R.A."/>
            <person name="Singer S.W."/>
            <person name="Spatafora J.W."/>
            <person name="Wang M."/>
            <person name="Veneault-Fourrey C."/>
            <person name="Henrissat B."/>
            <person name="Grigoriev I.V."/>
            <person name="Martin F.M."/>
            <person name="Perotto S."/>
        </authorList>
    </citation>
    <scope>NUCLEOTIDE SEQUENCE [LARGE SCALE GENOMIC DNA]</scope>
    <source>
        <strain evidence="7 8">ATCC 22711</strain>
    </source>
</reference>
<feature type="transmembrane region" description="Helical" evidence="6">
    <location>
        <begin position="73"/>
        <end position="91"/>
    </location>
</feature>
<feature type="transmembrane region" description="Helical" evidence="6">
    <location>
        <begin position="103"/>
        <end position="126"/>
    </location>
</feature>
<dbReference type="PANTHER" id="PTHR16201">
    <property type="entry name" value="SEVEN TRANSMEMBRANE PROTEIN 1-RELATED"/>
    <property type="match status" value="1"/>
</dbReference>
<evidence type="ECO:0000313" key="7">
    <source>
        <dbReference type="EMBL" id="PSS15143.1"/>
    </source>
</evidence>
<protein>
    <recommendedName>
        <fullName evidence="9">PQ loop repeat protein</fullName>
    </recommendedName>
</protein>
<dbReference type="OrthoDB" id="407617at2759"/>
<dbReference type="SMART" id="SM00679">
    <property type="entry name" value="CTNS"/>
    <property type="match status" value="2"/>
</dbReference>
<evidence type="ECO:0000256" key="5">
    <source>
        <dbReference type="SAM" id="MobiDB-lite"/>
    </source>
</evidence>
<evidence type="ECO:0000256" key="4">
    <source>
        <dbReference type="ARBA" id="ARBA00023136"/>
    </source>
</evidence>
<evidence type="ECO:0000256" key="6">
    <source>
        <dbReference type="SAM" id="Phobius"/>
    </source>
</evidence>
<dbReference type="InParanoid" id="A0A2T3AYL1"/>
<dbReference type="Proteomes" id="UP000241818">
    <property type="component" value="Unassembled WGS sequence"/>
</dbReference>
<dbReference type="GO" id="GO:0016020">
    <property type="term" value="C:membrane"/>
    <property type="evidence" value="ECO:0007669"/>
    <property type="project" value="UniProtKB-SubCell"/>
</dbReference>
<keyword evidence="8" id="KW-1185">Reference proteome</keyword>
<dbReference type="STRING" id="857342.A0A2T3AYL1"/>
<feature type="compositionally biased region" description="Basic and acidic residues" evidence="5">
    <location>
        <begin position="254"/>
        <end position="263"/>
    </location>
</feature>
<dbReference type="Gene3D" id="1.20.1280.290">
    <property type="match status" value="1"/>
</dbReference>
<keyword evidence="3 6" id="KW-1133">Transmembrane helix</keyword>
<dbReference type="EMBL" id="KZ679013">
    <property type="protein sequence ID" value="PSS15143.1"/>
    <property type="molecule type" value="Genomic_DNA"/>
</dbReference>
<organism evidence="7 8">
    <name type="scientific">Amorphotheca resinae ATCC 22711</name>
    <dbReference type="NCBI Taxonomy" id="857342"/>
    <lineage>
        <taxon>Eukaryota</taxon>
        <taxon>Fungi</taxon>
        <taxon>Dikarya</taxon>
        <taxon>Ascomycota</taxon>
        <taxon>Pezizomycotina</taxon>
        <taxon>Leotiomycetes</taxon>
        <taxon>Helotiales</taxon>
        <taxon>Amorphothecaceae</taxon>
        <taxon>Amorphotheca</taxon>
    </lineage>
</organism>
<proteinExistence type="predicted"/>
<accession>A0A2T3AYL1</accession>
<evidence type="ECO:0000313" key="8">
    <source>
        <dbReference type="Proteomes" id="UP000241818"/>
    </source>
</evidence>
<evidence type="ECO:0000256" key="1">
    <source>
        <dbReference type="ARBA" id="ARBA00004141"/>
    </source>
</evidence>
<keyword evidence="4 6" id="KW-0472">Membrane</keyword>
<evidence type="ECO:0000256" key="3">
    <source>
        <dbReference type="ARBA" id="ARBA00022989"/>
    </source>
</evidence>
<feature type="transmembrane region" description="Helical" evidence="6">
    <location>
        <begin position="12"/>
        <end position="31"/>
    </location>
</feature>